<dbReference type="Proteomes" id="UP000640485">
    <property type="component" value="Unassembled WGS sequence"/>
</dbReference>
<evidence type="ECO:0000313" key="3">
    <source>
        <dbReference type="EMBL" id="MBK4217499.1"/>
    </source>
</evidence>
<dbReference type="AlphaFoldDB" id="A0A934W278"/>
<reference evidence="3" key="1">
    <citation type="submission" date="2021-01" db="EMBL/GenBank/DDBJ databases">
        <title>Paracoccus amoyensis sp. nov., isolated from the surface seawater along the coast of Xiamen Island, China.</title>
        <authorList>
            <person name="Lyu L."/>
        </authorList>
    </citation>
    <scope>NUCLEOTIDE SEQUENCE</scope>
    <source>
        <strain evidence="3">MJ17</strain>
    </source>
</reference>
<evidence type="ECO:0000256" key="2">
    <source>
        <dbReference type="SAM" id="Phobius"/>
    </source>
</evidence>
<comment type="caution">
    <text evidence="3">The sequence shown here is derived from an EMBL/GenBank/DDBJ whole genome shotgun (WGS) entry which is preliminary data.</text>
</comment>
<proteinExistence type="predicted"/>
<name>A0A934W278_9RHOB</name>
<gene>
    <name evidence="3" type="ORF">JJJ17_16335</name>
</gene>
<keyword evidence="2" id="KW-1133">Transmembrane helix</keyword>
<keyword evidence="2" id="KW-0472">Membrane</keyword>
<evidence type="ECO:0000256" key="1">
    <source>
        <dbReference type="SAM" id="MobiDB-lite"/>
    </source>
</evidence>
<evidence type="ECO:0000313" key="4">
    <source>
        <dbReference type="Proteomes" id="UP000640485"/>
    </source>
</evidence>
<dbReference type="EMBL" id="JAEPRQ010000007">
    <property type="protein sequence ID" value="MBK4217499.1"/>
    <property type="molecule type" value="Genomic_DNA"/>
</dbReference>
<feature type="compositionally biased region" description="Basic and acidic residues" evidence="1">
    <location>
        <begin position="92"/>
        <end position="101"/>
    </location>
</feature>
<protein>
    <submittedName>
        <fullName evidence="3">Uncharacterized protein</fullName>
    </submittedName>
</protein>
<feature type="transmembrane region" description="Helical" evidence="2">
    <location>
        <begin position="278"/>
        <end position="303"/>
    </location>
</feature>
<keyword evidence="4" id="KW-1185">Reference proteome</keyword>
<dbReference type="RefSeq" id="WP_200688292.1">
    <property type="nucleotide sequence ID" value="NZ_JAEPRQ010000007.1"/>
</dbReference>
<organism evidence="3 4">
    <name type="scientific">Paracoccus caeni</name>
    <dbReference type="NCBI Taxonomy" id="657651"/>
    <lineage>
        <taxon>Bacteria</taxon>
        <taxon>Pseudomonadati</taxon>
        <taxon>Pseudomonadota</taxon>
        <taxon>Alphaproteobacteria</taxon>
        <taxon>Rhodobacterales</taxon>
        <taxon>Paracoccaceae</taxon>
        <taxon>Paracoccus</taxon>
    </lineage>
</organism>
<sequence>MSGSDVSWPWTELGLKEIPETAREVRRAYAARLKEKDWSGDPSGFSDLRRAYEYALSITGDARQRRSIFGSENAETQPWDDDPPPAEGMADDEGKAPHEAAPDLPEPAPVDPAVEEEMAARRAAEEAAEELLRSAGRLLKLQNYEATLWNDLLASPLLDDPIVRRQFERSVLDHVERYVYVGASNAVLNWLAQMDGEFGWTADSIGFLRRHPYQDELQAKILLALGDRRSINAAPVLPQKKPPFKTWQVLFPAAVVIITFIATFVADSPSADQISFYLFASLIGGFGMVFLFALVSGLLSWLVSAVTRFSDRGTRFVISARRWWGKPLKWIEKGVALRFVIAIIPALIMLPAAFSGDWRPTITGSSISEERSRMNTYFSIATDAVSQGTTEIAALPYPHFAPTKPVMLGEIEPDDPFQADSMIDWNASMQVKVFSDRPIALLECDGPAGSAESVCELGARSDQQFLREITIEKKLPIRSRMTSALSHPGIVLILDEQNRLTAYWRRDFDTDRDLKLSWFAGENRYGRLYTVSFRTYDAAVLTDSGSYSLVDDRGERIPVSLPVEDLLHPIRLRLIWPADGIAGAVCGTLDGATTEIMPCDMERGDISYGETLICANLHNANDCTTRYDGNPLTFDPPDMMPVLQDLLMRMKTTGPHEPLPDTALVRGLRDQVLNDYALILDRPGMAAHRRDKDALTAALIRQPHLQIAYEASPDIRDRIWQHLIGQLQDLGFPGPFVETVPDLPTEDS</sequence>
<accession>A0A934W278</accession>
<feature type="transmembrane region" description="Helical" evidence="2">
    <location>
        <begin position="249"/>
        <end position="266"/>
    </location>
</feature>
<keyword evidence="2" id="KW-0812">Transmembrane</keyword>
<feature type="transmembrane region" description="Helical" evidence="2">
    <location>
        <begin position="335"/>
        <end position="354"/>
    </location>
</feature>
<feature type="region of interest" description="Disordered" evidence="1">
    <location>
        <begin position="70"/>
        <end position="110"/>
    </location>
</feature>